<comment type="caution">
    <text evidence="1">The sequence shown here is derived from an EMBL/GenBank/DDBJ whole genome shotgun (WGS) entry which is preliminary data.</text>
</comment>
<keyword evidence="2" id="KW-1185">Reference proteome</keyword>
<sequence length="607" mass="66078">MFVLGTDIRVDLKRGHLQRFGSANSPEMGIRQRRGRSKYTTVELGTVKVAPVPPNWRQLAPGAAEILPPLAIDCGRHFCHAAAPMSRCRPFAAHHCGRSPKPALLTEENVQSDKVAYEMGVKRSGKCVMTLERMIRKWTNCTNNSVHSVNVPLLRSNPALTILECTVYRQSGVAPREVLHKTGFLPPLATMCHARWRHSGALLPPLFGAAAAPLPPPAAPKMRKCRLLPPLGSISRHKTMVNYTSAAPKCRPSAAPGGRWRQFGATGGTFTLPGGADASIRPRGPLARSVRVRSGGRRALGNVASMRLEAASTQRATGNREQKRRVFLDVDVRWAPSGGSVQWKSHSGHWVAAHGSPSAIPYADTPIDTPWPCDVDEYADTVAPAGSGAGTVARFLSGLDMEGFSALALLSKASILMERAITFSTRYSGHPDAHAFDTLDAILQQLTLDIPLGVDMELSGVDGPKRSILMVTQSLAHAAIIRLHAHRVHTSDTSRSKYFAAARAVVRIINVTDWSQWRHIDPIMGILWTIVCEVFIAELTTMQSFGVVGRLYKLSQQHQDVSAYLETILTTMRNFANTSPLIVMKPESIFAHGEMVVSTTPGLSSHI</sequence>
<protein>
    <submittedName>
        <fullName evidence="1">Uncharacterized protein</fullName>
    </submittedName>
</protein>
<dbReference type="AlphaFoldDB" id="A0AAD6Y6M2"/>
<evidence type="ECO:0000313" key="1">
    <source>
        <dbReference type="EMBL" id="KAJ7193692.1"/>
    </source>
</evidence>
<dbReference type="Proteomes" id="UP001219525">
    <property type="component" value="Unassembled WGS sequence"/>
</dbReference>
<gene>
    <name evidence="1" type="ORF">GGX14DRAFT_588013</name>
</gene>
<reference evidence="1" key="1">
    <citation type="submission" date="2023-03" db="EMBL/GenBank/DDBJ databases">
        <title>Massive genome expansion in bonnet fungi (Mycena s.s.) driven by repeated elements and novel gene families across ecological guilds.</title>
        <authorList>
            <consortium name="Lawrence Berkeley National Laboratory"/>
            <person name="Harder C.B."/>
            <person name="Miyauchi S."/>
            <person name="Viragh M."/>
            <person name="Kuo A."/>
            <person name="Thoen E."/>
            <person name="Andreopoulos B."/>
            <person name="Lu D."/>
            <person name="Skrede I."/>
            <person name="Drula E."/>
            <person name="Henrissat B."/>
            <person name="Morin E."/>
            <person name="Kohler A."/>
            <person name="Barry K."/>
            <person name="LaButti K."/>
            <person name="Morin E."/>
            <person name="Salamov A."/>
            <person name="Lipzen A."/>
            <person name="Mereny Z."/>
            <person name="Hegedus B."/>
            <person name="Baldrian P."/>
            <person name="Stursova M."/>
            <person name="Weitz H."/>
            <person name="Taylor A."/>
            <person name="Grigoriev I.V."/>
            <person name="Nagy L.G."/>
            <person name="Martin F."/>
            <person name="Kauserud H."/>
        </authorList>
    </citation>
    <scope>NUCLEOTIDE SEQUENCE</scope>
    <source>
        <strain evidence="1">9144</strain>
    </source>
</reference>
<dbReference type="CDD" id="cd12148">
    <property type="entry name" value="fungal_TF_MHR"/>
    <property type="match status" value="1"/>
</dbReference>
<name>A0AAD6Y6M2_9AGAR</name>
<organism evidence="1 2">
    <name type="scientific">Mycena pura</name>
    <dbReference type="NCBI Taxonomy" id="153505"/>
    <lineage>
        <taxon>Eukaryota</taxon>
        <taxon>Fungi</taxon>
        <taxon>Dikarya</taxon>
        <taxon>Basidiomycota</taxon>
        <taxon>Agaricomycotina</taxon>
        <taxon>Agaricomycetes</taxon>
        <taxon>Agaricomycetidae</taxon>
        <taxon>Agaricales</taxon>
        <taxon>Marasmiineae</taxon>
        <taxon>Mycenaceae</taxon>
        <taxon>Mycena</taxon>
    </lineage>
</organism>
<accession>A0AAD6Y6M2</accession>
<dbReference type="EMBL" id="JARJCW010000105">
    <property type="protein sequence ID" value="KAJ7193692.1"/>
    <property type="molecule type" value="Genomic_DNA"/>
</dbReference>
<proteinExistence type="predicted"/>
<evidence type="ECO:0000313" key="2">
    <source>
        <dbReference type="Proteomes" id="UP001219525"/>
    </source>
</evidence>